<dbReference type="EC" id="3.6.4.13" evidence="6"/>
<dbReference type="PATRIC" id="fig|1538.10.peg.1426"/>
<protein>
    <submittedName>
        <fullName evidence="6">ATP-dependent RNA helicase RhlB</fullName>
        <ecNumber evidence="6">3.6.4.13</ecNumber>
    </submittedName>
</protein>
<evidence type="ECO:0000256" key="1">
    <source>
        <dbReference type="ARBA" id="ARBA00022801"/>
    </source>
</evidence>
<evidence type="ECO:0000313" key="6">
    <source>
        <dbReference type="EMBL" id="OAA91092.1"/>
    </source>
</evidence>
<dbReference type="PROSITE" id="PS51194">
    <property type="entry name" value="HELICASE_CTER"/>
    <property type="match status" value="1"/>
</dbReference>
<evidence type="ECO:0000313" key="7">
    <source>
        <dbReference type="Proteomes" id="UP000077407"/>
    </source>
</evidence>
<sequence>MFEINEGIIRDSLNFETYEKGITCYENDQVGNLSVSTQEELGWKKTTIKGKVKSSSQMPIKYNVKIIYPNANENISCHCDCKAYYNYNAPCKHIAAVLIKYAREKNKSGIKKNSKLIQQLKKSLIPTKTKMETKTLNMQYKLQFNISRRESEAFLELKVGEEKLYVVKNMKSFLEAVIEHNELEFGKSFTYNSYLHRFKNEDKFILSMLKNLYEIDRATEDMVMYGYHYSKTAKFLSGKKARLTESNLKKFLDNIGETAIDLVINDDNYSEVKVVKENFPLEFKLDSKGNNIILSQISKLPKALVKSGNYFYYNSKIYMPTNEQVRVYKALYNTFIEQRNSEITFQQNESEEIASYIIPALKKIGTKVTVNNSIKEKFYEEPLKPCLYFDKDKDAVVCDVIFKYGDIDINPLKDDEARKDDEKVLVRDIKEEAAIVDTLTAFQFEKGKFKFILKDEDKILDFVGEGLEKLQESAEIYYSDAFKDIRIYTTKSYKSNIRLNDEDLLEFTFNIDGVNRKELKHIFDALKQKKKYYRLKNGGFIPLQTGELQNMSDMIDYLNIKTSDLEKDQIVLPKYNAVYMDTSLKENNITFVQRNKKFRELINNIKDIGDIDYTIPEKLDNIMRGYQKFGFKWIKTLSSCGFGGILADEMGLGKTLQTIAFIKSEVDENEEKQPSLVVCPTSLVYNWESEINKFQSDLKSLVVSGSRNVRESQLKEINEADIVITSYALIKRDIEEYKAIKFRHCFLDEAQNIKNPNSLNAQSVKSIKAGSYFALTGTPIENSITELWSIFDFIMPGYLLSHGKFSQKYEIPIIKNGDKKALEELNKHIRPFILRRLKKDVIKELPPKIEHNMVIDMTEDQKKVYAAYLQQAKEELNNEIRDKGINKSKIKILSIITRLRQICCDPSTFIENYESDNGKMEALMDIVQNSVNDGHKILLFSQFTSVLKNIGNMFKNENIKYMYLDGSVKAENRGEMVREFNEGEIPIFLISLKAGGTGLNLTSADIVIHYDPWWNPAVENQASDRAHRIGQKKTVEVIRLIAKGTIEEKIHKIQEKKKEIINDVIEENTGEQILLSNMEEKDIEELFS</sequence>
<dbReference type="PANTHER" id="PTHR10799">
    <property type="entry name" value="SNF2/RAD54 HELICASE FAMILY"/>
    <property type="match status" value="1"/>
</dbReference>
<proteinExistence type="predicted"/>
<dbReference type="GO" id="GO:0008270">
    <property type="term" value="F:zinc ion binding"/>
    <property type="evidence" value="ECO:0007669"/>
    <property type="project" value="UniProtKB-KW"/>
</dbReference>
<dbReference type="Pfam" id="PF04434">
    <property type="entry name" value="SWIM"/>
    <property type="match status" value="1"/>
</dbReference>
<dbReference type="Gene3D" id="3.40.50.10810">
    <property type="entry name" value="Tandem AAA-ATPase domain"/>
    <property type="match status" value="1"/>
</dbReference>
<dbReference type="GO" id="GO:0003724">
    <property type="term" value="F:RNA helicase activity"/>
    <property type="evidence" value="ECO:0007669"/>
    <property type="project" value="UniProtKB-EC"/>
</dbReference>
<dbReference type="AlphaFoldDB" id="A0A162L4R5"/>
<keyword evidence="2" id="KW-0479">Metal-binding</keyword>
<dbReference type="PROSITE" id="PS50966">
    <property type="entry name" value="ZF_SWIM"/>
    <property type="match status" value="1"/>
</dbReference>
<dbReference type="GO" id="GO:0016787">
    <property type="term" value="F:hydrolase activity"/>
    <property type="evidence" value="ECO:0007669"/>
    <property type="project" value="UniProtKB-KW"/>
</dbReference>
<dbReference type="InterPro" id="IPR000330">
    <property type="entry name" value="SNF2_N"/>
</dbReference>
<dbReference type="Proteomes" id="UP000077407">
    <property type="component" value="Unassembled WGS sequence"/>
</dbReference>
<keyword evidence="2" id="KW-0862">Zinc</keyword>
<dbReference type="InterPro" id="IPR014001">
    <property type="entry name" value="Helicase_ATP-bd"/>
</dbReference>
<dbReference type="PROSITE" id="PS51192">
    <property type="entry name" value="HELICASE_ATP_BIND_1"/>
    <property type="match status" value="1"/>
</dbReference>
<feature type="domain" description="Helicase ATP-binding" evidence="4">
    <location>
        <begin position="635"/>
        <end position="797"/>
    </location>
</feature>
<gene>
    <name evidence="6" type="primary">rhlB</name>
    <name evidence="6" type="ORF">WY13_00922</name>
</gene>
<dbReference type="SMART" id="SM00490">
    <property type="entry name" value="HELICc"/>
    <property type="match status" value="1"/>
</dbReference>
<dbReference type="Pfam" id="PF00176">
    <property type="entry name" value="SNF2-rel_dom"/>
    <property type="match status" value="1"/>
</dbReference>
<dbReference type="RefSeq" id="WP_192844987.1">
    <property type="nucleotide sequence ID" value="NZ_LITT01000008.1"/>
</dbReference>
<keyword evidence="2" id="KW-0863">Zinc-finger</keyword>
<dbReference type="InterPro" id="IPR038718">
    <property type="entry name" value="SNF2-like_sf"/>
</dbReference>
<dbReference type="FunFam" id="3.40.50.300:FF:000533">
    <property type="entry name" value="Helicase, Snf2 family"/>
    <property type="match status" value="1"/>
</dbReference>
<dbReference type="InterPro" id="IPR007527">
    <property type="entry name" value="Znf_SWIM"/>
</dbReference>
<dbReference type="EMBL" id="LITT01000008">
    <property type="protein sequence ID" value="OAA91092.1"/>
    <property type="molecule type" value="Genomic_DNA"/>
</dbReference>
<dbReference type="Gene3D" id="3.40.50.300">
    <property type="entry name" value="P-loop containing nucleotide triphosphate hydrolases"/>
    <property type="match status" value="1"/>
</dbReference>
<dbReference type="GO" id="GO:0005524">
    <property type="term" value="F:ATP binding"/>
    <property type="evidence" value="ECO:0007669"/>
    <property type="project" value="InterPro"/>
</dbReference>
<dbReference type="SUPFAM" id="SSF52540">
    <property type="entry name" value="P-loop containing nucleoside triphosphate hydrolases"/>
    <property type="match status" value="2"/>
</dbReference>
<dbReference type="InterPro" id="IPR049730">
    <property type="entry name" value="SNF2/RAD54-like_C"/>
</dbReference>
<keyword evidence="6" id="KW-0547">Nucleotide-binding</keyword>
<dbReference type="Pfam" id="PF00271">
    <property type="entry name" value="Helicase_C"/>
    <property type="match status" value="1"/>
</dbReference>
<keyword evidence="6" id="KW-0347">Helicase</keyword>
<keyword evidence="1 6" id="KW-0378">Hydrolase</keyword>
<comment type="caution">
    <text evidence="6">The sequence shown here is derived from an EMBL/GenBank/DDBJ whole genome shotgun (WGS) entry which is preliminary data.</text>
</comment>
<dbReference type="SMART" id="SM00487">
    <property type="entry name" value="DEXDc"/>
    <property type="match status" value="1"/>
</dbReference>
<feature type="domain" description="Helicase C-terminal" evidence="5">
    <location>
        <begin position="919"/>
        <end position="1081"/>
    </location>
</feature>
<dbReference type="CDD" id="cd18012">
    <property type="entry name" value="DEXQc_arch_SWI2_SNF2"/>
    <property type="match status" value="1"/>
</dbReference>
<evidence type="ECO:0000259" key="4">
    <source>
        <dbReference type="PROSITE" id="PS51192"/>
    </source>
</evidence>
<dbReference type="InterPro" id="IPR027417">
    <property type="entry name" value="P-loop_NTPase"/>
</dbReference>
<dbReference type="InterPro" id="IPR001650">
    <property type="entry name" value="Helicase_C-like"/>
</dbReference>
<feature type="domain" description="SWIM-type" evidence="3">
    <location>
        <begin position="62"/>
        <end position="102"/>
    </location>
</feature>
<evidence type="ECO:0000259" key="3">
    <source>
        <dbReference type="PROSITE" id="PS50966"/>
    </source>
</evidence>
<evidence type="ECO:0000259" key="5">
    <source>
        <dbReference type="PROSITE" id="PS51194"/>
    </source>
</evidence>
<dbReference type="CDD" id="cd18793">
    <property type="entry name" value="SF2_C_SNF"/>
    <property type="match status" value="1"/>
</dbReference>
<organism evidence="6 7">
    <name type="scientific">Clostridium ljungdahlii</name>
    <dbReference type="NCBI Taxonomy" id="1538"/>
    <lineage>
        <taxon>Bacteria</taxon>
        <taxon>Bacillati</taxon>
        <taxon>Bacillota</taxon>
        <taxon>Clostridia</taxon>
        <taxon>Eubacteriales</taxon>
        <taxon>Clostridiaceae</taxon>
        <taxon>Clostridium</taxon>
    </lineage>
</organism>
<keyword evidence="6" id="KW-0067">ATP-binding</keyword>
<dbReference type="InterPro" id="IPR013663">
    <property type="entry name" value="Helicase_SWF/SNF/SWI_bac"/>
</dbReference>
<dbReference type="FunFam" id="3.40.50.10810:FF:000054">
    <property type="entry name" value="Helicase, Snf2 family"/>
    <property type="match status" value="1"/>
</dbReference>
<dbReference type="Pfam" id="PF08455">
    <property type="entry name" value="SNF2_assoc"/>
    <property type="match status" value="1"/>
</dbReference>
<name>A0A162L4R5_9CLOT</name>
<evidence type="ECO:0000256" key="2">
    <source>
        <dbReference type="PROSITE-ProRule" id="PRU00325"/>
    </source>
</evidence>
<accession>A0A162L4R5</accession>
<reference evidence="6 7" key="1">
    <citation type="journal article" date="2015" name="Biotechnol. Bioeng.">
        <title>Genome sequence and phenotypic characterization of Caulobacter segnis.</title>
        <authorList>
            <person name="Patel S."/>
            <person name="Fletcher B."/>
            <person name="Scott D.C."/>
            <person name="Ely B."/>
        </authorList>
    </citation>
    <scope>NUCLEOTIDE SEQUENCE [LARGE SCALE GENOMIC DNA]</scope>
    <source>
        <strain evidence="6 7">ERI-2</strain>
    </source>
</reference>